<accession>A0A420E6A2</accession>
<dbReference type="RefSeq" id="WP_120356633.1">
    <property type="nucleotide sequence ID" value="NZ_RAQO01000012.1"/>
</dbReference>
<reference evidence="5 6" key="1">
    <citation type="submission" date="2018-09" db="EMBL/GenBank/DDBJ databases">
        <authorList>
            <person name="Wang Z."/>
        </authorList>
    </citation>
    <scope>NUCLEOTIDE SEQUENCE [LARGE SCALE GENOMIC DNA]</scope>
    <source>
        <strain evidence="5 6">ALS 81</strain>
    </source>
</reference>
<dbReference type="InterPro" id="IPR037923">
    <property type="entry name" value="HTH-like"/>
</dbReference>
<protein>
    <submittedName>
        <fullName evidence="5">AraC family transcriptional regulator</fullName>
    </submittedName>
</protein>
<dbReference type="Gene3D" id="2.60.120.280">
    <property type="entry name" value="Regulatory protein AraC"/>
    <property type="match status" value="1"/>
</dbReference>
<evidence type="ECO:0000313" key="6">
    <source>
        <dbReference type="Proteomes" id="UP000286482"/>
    </source>
</evidence>
<evidence type="ECO:0000313" key="5">
    <source>
        <dbReference type="EMBL" id="RKF13220.1"/>
    </source>
</evidence>
<comment type="caution">
    <text evidence="5">The sequence shown here is derived from an EMBL/GenBank/DDBJ whole genome shotgun (WGS) entry which is preliminary data.</text>
</comment>
<dbReference type="SUPFAM" id="SSF51215">
    <property type="entry name" value="Regulatory protein AraC"/>
    <property type="match status" value="1"/>
</dbReference>
<dbReference type="AlphaFoldDB" id="A0A420E6A2"/>
<dbReference type="SUPFAM" id="SSF46689">
    <property type="entry name" value="Homeodomain-like"/>
    <property type="match status" value="2"/>
</dbReference>
<dbReference type="GO" id="GO:0003700">
    <property type="term" value="F:DNA-binding transcription factor activity"/>
    <property type="evidence" value="ECO:0007669"/>
    <property type="project" value="InterPro"/>
</dbReference>
<dbReference type="InterPro" id="IPR018062">
    <property type="entry name" value="HTH_AraC-typ_CS"/>
</dbReference>
<dbReference type="InterPro" id="IPR018060">
    <property type="entry name" value="HTH_AraC"/>
</dbReference>
<keyword evidence="3" id="KW-0804">Transcription</keyword>
<sequence length="279" mass="32335">MQWNDKVYLDPECRERFLTQSDIPELSSSHIHMAGLANLRNSYHVERANPSYHTLIYSIHGAGILYVEDEQLAIPSGHLAFLPAHKPFRFVLDPQSGHWDMAWLILDRSQLWASLSERNAYVTSAPHAELLWGLLTVMFHDMQQRKSHNSTWIEQLEDALQFSLASHSKPDASDRVRHIIRDASLHLHRSQSVSEMAAQAHLSNAHFTRICQQLYQQSPKQYLLKVKMQRAAELLTFTNWSVSSIASQLGYDDPFTFTHRFNAFYKQAPRDYRKAQLHK</sequence>
<dbReference type="PANTHER" id="PTHR43280:SF30">
    <property type="entry name" value="MMSAB OPERON REGULATORY PROTEIN"/>
    <property type="match status" value="1"/>
</dbReference>
<gene>
    <name evidence="5" type="ORF">DBZ36_19365</name>
</gene>
<feature type="domain" description="HTH araC/xylS-type" evidence="4">
    <location>
        <begin position="177"/>
        <end position="275"/>
    </location>
</feature>
<evidence type="ECO:0000259" key="4">
    <source>
        <dbReference type="PROSITE" id="PS01124"/>
    </source>
</evidence>
<dbReference type="Proteomes" id="UP000286482">
    <property type="component" value="Unassembled WGS sequence"/>
</dbReference>
<dbReference type="Pfam" id="PF12833">
    <property type="entry name" value="HTH_18"/>
    <property type="match status" value="1"/>
</dbReference>
<dbReference type="InterPro" id="IPR009057">
    <property type="entry name" value="Homeodomain-like_sf"/>
</dbReference>
<dbReference type="GO" id="GO:0043565">
    <property type="term" value="F:sequence-specific DNA binding"/>
    <property type="evidence" value="ECO:0007669"/>
    <property type="project" value="InterPro"/>
</dbReference>
<organism evidence="5 6">
    <name type="scientific">Alginatibacterium sediminis</name>
    <dbReference type="NCBI Taxonomy" id="2164068"/>
    <lineage>
        <taxon>Bacteria</taxon>
        <taxon>Pseudomonadati</taxon>
        <taxon>Pseudomonadota</taxon>
        <taxon>Gammaproteobacteria</taxon>
        <taxon>Alteromonadales</taxon>
        <taxon>Alteromonadaceae</taxon>
        <taxon>Alginatibacterium</taxon>
    </lineage>
</organism>
<evidence type="ECO:0000256" key="2">
    <source>
        <dbReference type="ARBA" id="ARBA00023125"/>
    </source>
</evidence>
<dbReference type="PANTHER" id="PTHR43280">
    <property type="entry name" value="ARAC-FAMILY TRANSCRIPTIONAL REGULATOR"/>
    <property type="match status" value="1"/>
</dbReference>
<dbReference type="Gene3D" id="1.10.10.60">
    <property type="entry name" value="Homeodomain-like"/>
    <property type="match status" value="2"/>
</dbReference>
<proteinExistence type="predicted"/>
<dbReference type="SMART" id="SM00342">
    <property type="entry name" value="HTH_ARAC"/>
    <property type="match status" value="1"/>
</dbReference>
<dbReference type="EMBL" id="RAQO01000012">
    <property type="protein sequence ID" value="RKF13220.1"/>
    <property type="molecule type" value="Genomic_DNA"/>
</dbReference>
<evidence type="ECO:0000256" key="3">
    <source>
        <dbReference type="ARBA" id="ARBA00023163"/>
    </source>
</evidence>
<dbReference type="PROSITE" id="PS01124">
    <property type="entry name" value="HTH_ARAC_FAMILY_2"/>
    <property type="match status" value="1"/>
</dbReference>
<keyword evidence="6" id="KW-1185">Reference proteome</keyword>
<dbReference type="PROSITE" id="PS00041">
    <property type="entry name" value="HTH_ARAC_FAMILY_1"/>
    <property type="match status" value="1"/>
</dbReference>
<keyword evidence="1" id="KW-0805">Transcription regulation</keyword>
<keyword evidence="2" id="KW-0238">DNA-binding</keyword>
<dbReference type="OrthoDB" id="9803764at2"/>
<dbReference type="Pfam" id="PF02311">
    <property type="entry name" value="AraC_binding"/>
    <property type="match status" value="1"/>
</dbReference>
<name>A0A420E6A2_9ALTE</name>
<evidence type="ECO:0000256" key="1">
    <source>
        <dbReference type="ARBA" id="ARBA00023015"/>
    </source>
</evidence>
<dbReference type="InterPro" id="IPR003313">
    <property type="entry name" value="AraC-bd"/>
</dbReference>